<dbReference type="PROSITE" id="PS00137">
    <property type="entry name" value="SUBTILASE_HIS"/>
    <property type="match status" value="1"/>
</dbReference>
<feature type="domain" description="Peptidase S8/S53" evidence="7">
    <location>
        <begin position="271"/>
        <end position="516"/>
    </location>
</feature>
<feature type="region of interest" description="Disordered" evidence="5">
    <location>
        <begin position="2596"/>
        <end position="2691"/>
    </location>
</feature>
<gene>
    <name evidence="8" type="ORF">BCT23_06780</name>
</gene>
<accession>A0A2N7L422</accession>
<organism evidence="8 9">
    <name type="scientific">Enterovibrio norvegicus</name>
    <dbReference type="NCBI Taxonomy" id="188144"/>
    <lineage>
        <taxon>Bacteria</taxon>
        <taxon>Pseudomonadati</taxon>
        <taxon>Pseudomonadota</taxon>
        <taxon>Gammaproteobacteria</taxon>
        <taxon>Vibrionales</taxon>
        <taxon>Vibrionaceae</taxon>
        <taxon>Enterovibrio</taxon>
    </lineage>
</organism>
<dbReference type="InterPro" id="IPR022398">
    <property type="entry name" value="Peptidase_S8_His-AS"/>
</dbReference>
<feature type="compositionally biased region" description="Low complexity" evidence="5">
    <location>
        <begin position="1841"/>
        <end position="1850"/>
    </location>
</feature>
<reference evidence="9" key="1">
    <citation type="submission" date="2016-07" db="EMBL/GenBank/DDBJ databases">
        <title>Nontailed viruses are major unrecognized killers of bacteria in the ocean.</title>
        <authorList>
            <person name="Kauffman K."/>
            <person name="Hussain F."/>
            <person name="Yang J."/>
            <person name="Arevalo P."/>
            <person name="Brown J."/>
            <person name="Cutler M."/>
            <person name="Kelly L."/>
            <person name="Polz M.F."/>
        </authorList>
    </citation>
    <scope>NUCLEOTIDE SEQUENCE [LARGE SCALE GENOMIC DNA]</scope>
    <source>
        <strain evidence="9">10N.261.45.A10</strain>
    </source>
</reference>
<dbReference type="InterPro" id="IPR036852">
    <property type="entry name" value="Peptidase_S8/S53_dom_sf"/>
</dbReference>
<dbReference type="Gene3D" id="4.10.1080.10">
    <property type="entry name" value="TSP type-3 repeat"/>
    <property type="match status" value="6"/>
</dbReference>
<sequence>MPASKNDNHHRKNTFRRPTPRSALYSLGVIAVCGVAVFGFVDERFNASPHTENASKKGEFSPSAAPYKNVPAIPKPALAFSNTLAGKGIQVPNDPERLWLQTSIEKHPDSPYWRQQVQDHLAQARTPGWVKFERYQLEKNRDPLLLPTFARMVESDHAPDVLTVRINDDAVSETALLDIGLTHARPVDASDPQGRVHIYTIPNDMAFGEALESVNAHPAVAYAEPDYLIEWALAPNESNDGISNGTAWWLNQIRAYDAWDTITDASAIGPIAVYDQGILRSHEDLQGNFWINPDEIAGNGVDDDNNGIVDDINGRTNRVFGGHGTPVAGTICGRGDNNIGYVGSAWTCQLMDTGGPLSFAAAVSDAMASLVYATDKGSKISNHSWGIRGDYSQAFKDVITDIEDDNHLMVIASHNFNSNIDSSPVYPASYDNDNILSIAASNRSEGRISYSNYGAVSVDIAAPTEFNTVNSSGGYSGFSGTSQATPVMTGVIALAWSMDPSMTFREIKNLVMSTARPVAAWQGLTRSGAIVDMKTLVESVIVDTDGDGILDDVDTDDDNDGVLDVDDAFPKDPNETVDTDGDGIGNNTDTDDDGDGVSDADDWRPLDPSEQYDTDGDGVGNNTDTDDDNDGVDDANDAFPLDATETTDSDNDGVGDNTDVFPNDPNETADSDGDGVGDNGDIDRDNDGLADELESRTQADITDWPVLTGNATFADDVLSANGGSWGYQANSARISTYGFSDNYQFSFKIDALGTYNMIGLGNVESSASYTDIDYAFYLVGGSLRIYESGTSRGTFGTIAVGDTLSIDVAEGTITYRRNDTVVREVTYSSDTPDFYVDSSFYSGAIRLSELQITPLSGAGFSANADGDAYANDVDLDSDNDTIPDVIEAGLADSDGSLTVDSIDLQASVDPAPDSDGDGIPDYLDLESQNAENDGTAFDMHGYHFAAFDTNGDGMLNLQDGEGGSDVNGNGVDDRAEDSDGDGLSNPNDEDDDNDGTLDIYDAFPFDPSEDTDTDSDGVGDNSDAFPTDATETTDTDGDGVGDNADAFPNDASETTDSDGDGVGDNADAFPDDATETSDSDGDGVGDNSDVDRDNDGLSDELELRTSADIVDWPVQTGNSSFTDGVLSANGGSWGYQANSARFSTYGFDDSYRLNFTIDALGSNNMVGLGNTETTARYTDIDFAFYIVNTTLYIYENGSHRVNFGAGSVAVGDVLTLEVDNGTVRYLRNGEQIREVSYSGDTPDFYVDSSFYNGAMRLSNIELTPLSGSGFTVDADNDGVNNDVDLDSDNDTIPDVVEAGLTDADGDLMVDSIDLQASVDPAPDSDGDGIPDYLDLESQNALNDGTAFDMHGYDFAAFDSNNDGMLDGNDELGGNDLNGNGVDDRAEDADGDGLSNPNDEDDDNDGTLDIYDAFPFDPSEDTDTDGDGVGDNSDAFPTDATETKDTDGDGVGDNADAFPTDASETTDTDGDGVGDNADAFPTDASETADSDGDGVGDNSDIDRDNDGLSDELELRTSADIVDWPVQTGNSNFTDGVLSANGGSWSYQANSARFSTYGFDDSYRLNFTVDALGSNNMVGLGNTESSASYRDIDYAFYIVNTTLYIYENGSHRVNFGAGSVAVGDVLTLEVDNGTVRYLRNGEQIREVSYSGDTPDFYVDSSFYSGAMRLSNIELTPLSGSGFTADADNDGVNNDVDLDSDNDTIPDVIEAGLADTDGSLTVDSIDLQASVDPAPDSDGDGIPDYLDLESQNALNDGTAFDMHGYDFAAFDSNNDGMLDGNDELGGNDLNGNGVDDRAEDADGDGLSNPNDDDDDNDGTLDIYDAFPFDPNEDTDTDGDGVGDNGDAFPTDATETTDTDGDGVGDNADAFPTDASETTDTDGDGVGDNADAFPTDASETADSDGDGVGDNSDIDRDNDGLSDELELRTSADIVDWPVQTGNSNFTDGVLSANGGSWGYQANSALFSNYGFSDGYRLNFTVDALGSNNMVGLGNTESSASYRDIDYAFYIVNTTLYIYENGSHRVNFGAGSVAVGDVLTLEVDNGTVRYLRNGEQIREVSYSGDTPDFYVDSSFYSGSVRLSNIELTPLSGSGFTADADNDGVNNDVDLDSDNDTIPDVVEAGLTDADGDLMVDSIDLQASVDPAPDSDGDGIPDYLDLESQNAENDGTAFDMHGYHFAAFDTNGDGMLTLQDGEGGGDVNGNGVDDRAEDSDGDGISNPNDEDDDNDGTLDIYDAFPFDPNEDTDTDGDGVGDNGDAFPTDATETTDTDGDGVGDNADAFPTDASETTDTDGDGVGDNADAFPTDATETADSDGDGVGDNSDIDRDNDGLSDELELRTSADIVDWPVQTGNSNFTDGVLSANGGSWSYQANSARFSTYGFDDSYRLNFTVDALGSNNMVGLGNTETTARYTDIDYAFYIVNTTLYIYENGSHRVNFGAGSVAVGDVLTLEVDNGTVRYLRNGEQIREVSYSGDTPDFYVDSSFYSGAMRLSNIEFTPLSGSGFTADADNDGVNNDVDLDSDNDTIPDVIEAGLADADGSLTVDSIDLQASVDPAPDSDGDGIPDYLDLESQNALNDGTAFDMHGYDFAAFDSNNDGMLDGNDELGGNDLNGNGVDDRAEDADGDGLSNPNDDDDDNDGTLDIYDAFPFDPSEDTDTDGDGVGDNGDAFPTDVTETLDSDGDGTGNNADIDNDNDGLSNAVEKRVSVDVTNWTYFNGNAEFTDDELRANGGSWAHQANSERFSTYGFTDGYQLTFKVASLGSYNMLGLGSVESSASYTDIDYAFYLSNGNLYIYENGTNISDATNPRVAVGDTLSIEVSQDIIVYRHNDNTVREVFISGSLPDFYIDSSFHSGNFRISDIQLIPQSSAGSSLDEDGDNVLNEFDLDSDNDTIPDVLEAGIWSVGDSLTLTDLSLQGSVDPAPDSDGDNIPDYLDLESQNPLNDGTSYDINNTYFAAFDTNGDGRLNTDDDFGGEDNNENGMSDFVEEFGGSPSSSH</sequence>
<feature type="region of interest" description="Disordered" evidence="5">
    <location>
        <begin position="955"/>
        <end position="1096"/>
    </location>
</feature>
<feature type="compositionally biased region" description="Acidic residues" evidence="5">
    <location>
        <begin position="1827"/>
        <end position="1837"/>
    </location>
</feature>
<evidence type="ECO:0000313" key="8">
    <source>
        <dbReference type="EMBL" id="PMN88124.1"/>
    </source>
</evidence>
<evidence type="ECO:0000256" key="5">
    <source>
        <dbReference type="SAM" id="MobiDB-lite"/>
    </source>
</evidence>
<dbReference type="Gene3D" id="3.40.50.200">
    <property type="entry name" value="Peptidase S8/S53 domain"/>
    <property type="match status" value="1"/>
</dbReference>
<feature type="compositionally biased region" description="Acidic residues" evidence="5">
    <location>
        <begin position="589"/>
        <end position="600"/>
    </location>
</feature>
<dbReference type="RefSeq" id="WP_102392130.1">
    <property type="nucleotide sequence ID" value="NZ_MDAL01000060.1"/>
</dbReference>
<dbReference type="GO" id="GO:0004252">
    <property type="term" value="F:serine-type endopeptidase activity"/>
    <property type="evidence" value="ECO:0007669"/>
    <property type="project" value="UniProtKB-UniRule"/>
</dbReference>
<evidence type="ECO:0000313" key="9">
    <source>
        <dbReference type="Proteomes" id="UP000235387"/>
    </source>
</evidence>
<dbReference type="InterPro" id="IPR023828">
    <property type="entry name" value="Peptidase_S8_Ser-AS"/>
</dbReference>
<evidence type="ECO:0000256" key="6">
    <source>
        <dbReference type="SAM" id="Phobius"/>
    </source>
</evidence>
<feature type="region of interest" description="Disordered" evidence="5">
    <location>
        <begin position="546"/>
        <end position="688"/>
    </location>
</feature>
<comment type="caution">
    <text evidence="8">The sequence shown here is derived from an EMBL/GenBank/DDBJ whole genome shotgun (WGS) entry which is preliminary data.</text>
</comment>
<dbReference type="InterPro" id="IPR015500">
    <property type="entry name" value="Peptidase_S8_subtilisin-rel"/>
</dbReference>
<feature type="compositionally biased region" description="Low complexity" evidence="5">
    <location>
        <begin position="1776"/>
        <end position="1790"/>
    </location>
</feature>
<keyword evidence="2 4" id="KW-0378">Hydrolase</keyword>
<feature type="active site" description="Charge relay system" evidence="4">
    <location>
        <position position="275"/>
    </location>
</feature>
<dbReference type="InterPro" id="IPR028974">
    <property type="entry name" value="TSP_type-3_rpt"/>
</dbReference>
<feature type="compositionally biased region" description="Acidic residues" evidence="5">
    <location>
        <begin position="624"/>
        <end position="636"/>
    </location>
</feature>
<feature type="compositionally biased region" description="Low complexity" evidence="5">
    <location>
        <begin position="1366"/>
        <end position="1380"/>
    </location>
</feature>
<feature type="compositionally biased region" description="Acidic residues" evidence="5">
    <location>
        <begin position="1069"/>
        <end position="1083"/>
    </location>
</feature>
<evidence type="ECO:0000256" key="3">
    <source>
        <dbReference type="ARBA" id="ARBA00022825"/>
    </source>
</evidence>
<feature type="compositionally biased region" description="Acidic residues" evidence="5">
    <location>
        <begin position="1007"/>
        <end position="1017"/>
    </location>
</feature>
<dbReference type="InterPro" id="IPR000209">
    <property type="entry name" value="Peptidase_S8/S53_dom"/>
</dbReference>
<dbReference type="Proteomes" id="UP000235387">
    <property type="component" value="Unassembled WGS sequence"/>
</dbReference>
<feature type="region of interest" description="Disordered" evidence="5">
    <location>
        <begin position="2956"/>
        <end position="2992"/>
    </location>
</feature>
<feature type="active site" description="Charge relay system" evidence="4">
    <location>
        <position position="482"/>
    </location>
</feature>
<feature type="compositionally biased region" description="Acidic residues" evidence="5">
    <location>
        <begin position="1417"/>
        <end position="1427"/>
    </location>
</feature>
<dbReference type="SUPFAM" id="SSF52743">
    <property type="entry name" value="Subtilisin-like"/>
    <property type="match status" value="1"/>
</dbReference>
<feature type="compositionally biased region" description="Acidic residues" evidence="5">
    <location>
        <begin position="2964"/>
        <end position="2973"/>
    </location>
</feature>
<dbReference type="PRINTS" id="PR00723">
    <property type="entry name" value="SUBTILISIN"/>
</dbReference>
<keyword evidence="6" id="KW-0472">Membrane</keyword>
<comment type="similarity">
    <text evidence="4">Belongs to the peptidase S8 family.</text>
</comment>
<evidence type="ECO:0000256" key="4">
    <source>
        <dbReference type="PROSITE-ProRule" id="PRU01240"/>
    </source>
</evidence>
<feature type="transmembrane region" description="Helical" evidence="6">
    <location>
        <begin position="21"/>
        <end position="41"/>
    </location>
</feature>
<proteinExistence type="inferred from homology"/>
<feature type="region of interest" description="Disordered" evidence="5">
    <location>
        <begin position="2185"/>
        <end position="2326"/>
    </location>
</feature>
<dbReference type="EMBL" id="MDAL01000060">
    <property type="protein sequence ID" value="PMN88124.1"/>
    <property type="molecule type" value="Genomic_DNA"/>
</dbReference>
<evidence type="ECO:0000259" key="7">
    <source>
        <dbReference type="Pfam" id="PF00082"/>
    </source>
</evidence>
<feature type="region of interest" description="Disordered" evidence="5">
    <location>
        <begin position="1776"/>
        <end position="1916"/>
    </location>
</feature>
<dbReference type="Pfam" id="PF00082">
    <property type="entry name" value="Peptidase_S8"/>
    <property type="match status" value="1"/>
</dbReference>
<dbReference type="PANTHER" id="PTHR10199">
    <property type="entry name" value="THROMBOSPONDIN"/>
    <property type="match status" value="1"/>
</dbReference>
<dbReference type="PROSITE" id="PS00138">
    <property type="entry name" value="SUBTILASE_SER"/>
    <property type="match status" value="1"/>
</dbReference>
<dbReference type="SUPFAM" id="SSF103647">
    <property type="entry name" value="TSP type-3 repeat"/>
    <property type="match status" value="8"/>
</dbReference>
<protein>
    <recommendedName>
        <fullName evidence="7">Peptidase S8/S53 domain-containing protein</fullName>
    </recommendedName>
</protein>
<keyword evidence="1 4" id="KW-0645">Protease</keyword>
<feature type="region of interest" description="Disordered" evidence="5">
    <location>
        <begin position="1366"/>
        <end position="1506"/>
    </location>
</feature>
<keyword evidence="6" id="KW-0812">Transmembrane</keyword>
<dbReference type="GO" id="GO:0005509">
    <property type="term" value="F:calcium ion binding"/>
    <property type="evidence" value="ECO:0007669"/>
    <property type="project" value="InterPro"/>
</dbReference>
<dbReference type="GO" id="GO:0006508">
    <property type="term" value="P:proteolysis"/>
    <property type="evidence" value="ECO:0007669"/>
    <property type="project" value="UniProtKB-KW"/>
</dbReference>
<feature type="active site" description="Charge relay system" evidence="4">
    <location>
        <position position="323"/>
    </location>
</feature>
<keyword evidence="6" id="KW-1133">Transmembrane helix</keyword>
<feature type="compositionally biased region" description="Acidic residues" evidence="5">
    <location>
        <begin position="2237"/>
        <end position="2247"/>
    </location>
</feature>
<evidence type="ECO:0000256" key="1">
    <source>
        <dbReference type="ARBA" id="ARBA00022670"/>
    </source>
</evidence>
<keyword evidence="3 4" id="KW-0720">Serine protease</keyword>
<evidence type="ECO:0000256" key="2">
    <source>
        <dbReference type="ARBA" id="ARBA00022801"/>
    </source>
</evidence>
<feature type="compositionally biased region" description="Acidic residues" evidence="5">
    <location>
        <begin position="546"/>
        <end position="567"/>
    </location>
</feature>
<feature type="compositionally biased region" description="Low complexity" evidence="5">
    <location>
        <begin position="2596"/>
        <end position="2610"/>
    </location>
</feature>
<dbReference type="PROSITE" id="PS51892">
    <property type="entry name" value="SUBTILASE"/>
    <property type="match status" value="1"/>
</dbReference>
<feature type="compositionally biased region" description="Acidic residues" evidence="5">
    <location>
        <begin position="2647"/>
        <end position="2657"/>
    </location>
</feature>
<name>A0A2N7L422_9GAMM</name>
<feature type="compositionally biased region" description="Low complexity" evidence="5">
    <location>
        <begin position="2251"/>
        <end position="2260"/>
    </location>
</feature>